<dbReference type="PANTHER" id="PTHR13439">
    <property type="entry name" value="CT120 PROTEIN"/>
    <property type="match status" value="1"/>
</dbReference>
<evidence type="ECO:0000256" key="6">
    <source>
        <dbReference type="SAM" id="Phobius"/>
    </source>
</evidence>
<gene>
    <name evidence="8" type="ORF">BJ878DRAFT_431346</name>
</gene>
<evidence type="ECO:0000256" key="2">
    <source>
        <dbReference type="ARBA" id="ARBA00022692"/>
    </source>
</evidence>
<dbReference type="Proteomes" id="UP000887226">
    <property type="component" value="Unassembled WGS sequence"/>
</dbReference>
<evidence type="ECO:0000256" key="3">
    <source>
        <dbReference type="ARBA" id="ARBA00022989"/>
    </source>
</evidence>
<dbReference type="Pfam" id="PF03798">
    <property type="entry name" value="TRAM_LAG1_CLN8"/>
    <property type="match status" value="1"/>
</dbReference>
<comment type="subcellular location">
    <subcellularLocation>
        <location evidence="1">Membrane</location>
        <topology evidence="1">Multi-pass membrane protein</topology>
    </subcellularLocation>
</comment>
<dbReference type="AlphaFoldDB" id="A0A9P7YVM0"/>
<sequence length="287" mass="33125">MNTHLLFSPQLLNLPALPDHFPLVILSALFYQAVYTFAGPLLHSAIKPHTVDTPAAKLARYFWIDTLVSFTQSYVNTCVAIYLLTHTEFRGYLTPEERILGYHQETARGLAVATGYFCYHLWETWVNRRVYGLSMFLHAVCALFTVSLGFRPQGLHYTATFLIWELPNLFLNIQRYLDRSGRRQTSVRAINRLFLLSTYVTLRLAFGTLSLIQMGKDMLITSQFQHPRIRAEHVLPSIRSGELIQEITQMRWFLAFVQLGSLTFLNMQGFYWFTKIMAKGDLQAKTV</sequence>
<dbReference type="InterPro" id="IPR006634">
    <property type="entry name" value="TLC-dom"/>
</dbReference>
<keyword evidence="3 6" id="KW-1133">Transmembrane helix</keyword>
<accession>A0A9P7YVM0</accession>
<evidence type="ECO:0000313" key="8">
    <source>
        <dbReference type="EMBL" id="KAG9239928.1"/>
    </source>
</evidence>
<dbReference type="OrthoDB" id="10266980at2759"/>
<dbReference type="PROSITE" id="PS50922">
    <property type="entry name" value="TLC"/>
    <property type="match status" value="1"/>
</dbReference>
<feature type="transmembrane region" description="Helical" evidence="6">
    <location>
        <begin position="252"/>
        <end position="273"/>
    </location>
</feature>
<evidence type="ECO:0000256" key="1">
    <source>
        <dbReference type="ARBA" id="ARBA00004141"/>
    </source>
</evidence>
<feature type="domain" description="TLC" evidence="7">
    <location>
        <begin position="58"/>
        <end position="285"/>
    </location>
</feature>
<feature type="transmembrane region" description="Helical" evidence="6">
    <location>
        <begin position="193"/>
        <end position="212"/>
    </location>
</feature>
<dbReference type="PANTHER" id="PTHR13439:SF0">
    <property type="entry name" value="TOPOISOMERASE I DAMAGE AFFECTED PROTEIN 4"/>
    <property type="match status" value="1"/>
</dbReference>
<evidence type="ECO:0000313" key="9">
    <source>
        <dbReference type="Proteomes" id="UP000887226"/>
    </source>
</evidence>
<keyword evidence="4 5" id="KW-0472">Membrane</keyword>
<evidence type="ECO:0000259" key="7">
    <source>
        <dbReference type="PROSITE" id="PS50922"/>
    </source>
</evidence>
<organism evidence="8 9">
    <name type="scientific">Calycina marina</name>
    <dbReference type="NCBI Taxonomy" id="1763456"/>
    <lineage>
        <taxon>Eukaryota</taxon>
        <taxon>Fungi</taxon>
        <taxon>Dikarya</taxon>
        <taxon>Ascomycota</taxon>
        <taxon>Pezizomycotina</taxon>
        <taxon>Leotiomycetes</taxon>
        <taxon>Helotiales</taxon>
        <taxon>Pezizellaceae</taxon>
        <taxon>Calycina</taxon>
    </lineage>
</organism>
<feature type="transmembrane region" description="Helical" evidence="6">
    <location>
        <begin position="156"/>
        <end position="173"/>
    </location>
</feature>
<reference evidence="8" key="1">
    <citation type="journal article" date="2021" name="IMA Fungus">
        <title>Genomic characterization of three marine fungi, including Emericellopsis atlantica sp. nov. with signatures of a generalist lifestyle and marine biomass degradation.</title>
        <authorList>
            <person name="Hagestad O.C."/>
            <person name="Hou L."/>
            <person name="Andersen J.H."/>
            <person name="Hansen E.H."/>
            <person name="Altermark B."/>
            <person name="Li C."/>
            <person name="Kuhnert E."/>
            <person name="Cox R.J."/>
            <person name="Crous P.W."/>
            <person name="Spatafora J.W."/>
            <person name="Lail K."/>
            <person name="Amirebrahimi M."/>
            <person name="Lipzen A."/>
            <person name="Pangilinan J."/>
            <person name="Andreopoulos W."/>
            <person name="Hayes R.D."/>
            <person name="Ng V."/>
            <person name="Grigoriev I.V."/>
            <person name="Jackson S.A."/>
            <person name="Sutton T.D.S."/>
            <person name="Dobson A.D.W."/>
            <person name="Rama T."/>
        </authorList>
    </citation>
    <scope>NUCLEOTIDE SEQUENCE</scope>
    <source>
        <strain evidence="8">TRa3180A</strain>
    </source>
</reference>
<feature type="transmembrane region" description="Helical" evidence="6">
    <location>
        <begin position="130"/>
        <end position="150"/>
    </location>
</feature>
<dbReference type="InterPro" id="IPR050846">
    <property type="entry name" value="TLCD"/>
</dbReference>
<dbReference type="GO" id="GO:0005783">
    <property type="term" value="C:endoplasmic reticulum"/>
    <property type="evidence" value="ECO:0007669"/>
    <property type="project" value="TreeGrafter"/>
</dbReference>
<keyword evidence="2 5" id="KW-0812">Transmembrane</keyword>
<keyword evidence="9" id="KW-1185">Reference proteome</keyword>
<dbReference type="GO" id="GO:0055088">
    <property type="term" value="P:lipid homeostasis"/>
    <property type="evidence" value="ECO:0007669"/>
    <property type="project" value="TreeGrafter"/>
</dbReference>
<feature type="transmembrane region" description="Helical" evidence="6">
    <location>
        <begin position="20"/>
        <end position="38"/>
    </location>
</feature>
<dbReference type="SMART" id="SM00724">
    <property type="entry name" value="TLC"/>
    <property type="match status" value="1"/>
</dbReference>
<proteinExistence type="predicted"/>
<dbReference type="EMBL" id="MU254711">
    <property type="protein sequence ID" value="KAG9239928.1"/>
    <property type="molecule type" value="Genomic_DNA"/>
</dbReference>
<name>A0A9P7YVM0_9HELO</name>
<evidence type="ECO:0000256" key="4">
    <source>
        <dbReference type="ARBA" id="ARBA00023136"/>
    </source>
</evidence>
<evidence type="ECO:0000256" key="5">
    <source>
        <dbReference type="PROSITE-ProRule" id="PRU00205"/>
    </source>
</evidence>
<comment type="caution">
    <text evidence="8">The sequence shown here is derived from an EMBL/GenBank/DDBJ whole genome shotgun (WGS) entry which is preliminary data.</text>
</comment>
<dbReference type="GO" id="GO:0016020">
    <property type="term" value="C:membrane"/>
    <property type="evidence" value="ECO:0007669"/>
    <property type="project" value="UniProtKB-SubCell"/>
</dbReference>
<protein>
    <submittedName>
        <fullName evidence="8">TLC domain-containing protein</fullName>
    </submittedName>
</protein>